<dbReference type="SUPFAM" id="SSF52788">
    <property type="entry name" value="Phosphotyrosine protein phosphatases I"/>
    <property type="match status" value="1"/>
</dbReference>
<proteinExistence type="inferred from homology"/>
<dbReference type="InterPro" id="IPR052995">
    <property type="entry name" value="LMW-PTP"/>
</dbReference>
<dbReference type="CDD" id="cd16343">
    <property type="entry name" value="LMWPTP"/>
    <property type="match status" value="1"/>
</dbReference>
<dbReference type="Proteomes" id="UP000010321">
    <property type="component" value="Unassembled WGS sequence"/>
</dbReference>
<dbReference type="SMART" id="SM00226">
    <property type="entry name" value="LMWPc"/>
    <property type="match status" value="1"/>
</dbReference>
<protein>
    <submittedName>
        <fullName evidence="4">Low molecular weight phosphotyrosine protein phosphatase</fullName>
    </submittedName>
</protein>
<dbReference type="PANTHER" id="PTHR47439:SF1">
    <property type="entry name" value="ACID PHOSPHATASE"/>
    <property type="match status" value="1"/>
</dbReference>
<feature type="domain" description="Phosphotyrosine protein phosphatase I" evidence="3">
    <location>
        <begin position="14"/>
        <end position="164"/>
    </location>
</feature>
<comment type="caution">
    <text evidence="4">The sequence shown here is derived from an EMBL/GenBank/DDBJ whole genome shotgun (WGS) entry which is preliminary data.</text>
</comment>
<evidence type="ECO:0000256" key="2">
    <source>
        <dbReference type="ARBA" id="ARBA00022801"/>
    </source>
</evidence>
<sequence>MIDICNMLQTKGKTKILFVCLGNICRSSSAEGVMKQLIEQAGREDEFIIDSAGILSYHQGELPDSRMRAHAARRGYDLTHRSRPVCTDDFYDFDLIIGMDDRNIDDLKDRAPSVEAWKKIHRMTEYCTKFTHADHVPDPYYGGAEGFEYVLDVLEDACAGLLEMVGSNG</sequence>
<dbReference type="Gene3D" id="3.40.50.2300">
    <property type="match status" value="1"/>
</dbReference>
<keyword evidence="2" id="KW-0378">Hydrolase</keyword>
<dbReference type="RefSeq" id="WP_009122232.1">
    <property type="nucleotide sequence ID" value="NZ_CAXSRN010000002.1"/>
</dbReference>
<dbReference type="PRINTS" id="PR00719">
    <property type="entry name" value="LMWPTPASE"/>
</dbReference>
<keyword evidence="5" id="KW-1185">Reference proteome</keyword>
<dbReference type="PANTHER" id="PTHR47439">
    <property type="entry name" value="LOW MOLECULAR WEIGHT PHOSPHOTYROSINE PROTEIN PHOSPHATASE-RELATED"/>
    <property type="match status" value="1"/>
</dbReference>
<name>A0ABN0CMM0_9BACE</name>
<dbReference type="InterPro" id="IPR036196">
    <property type="entry name" value="Ptyr_pPase_sf"/>
</dbReference>
<reference evidence="4 5" key="1">
    <citation type="submission" date="2011-02" db="EMBL/GenBank/DDBJ databases">
        <authorList>
            <person name="Weinstock G."/>
            <person name="Sodergren E."/>
            <person name="Clifton S."/>
            <person name="Fulton L."/>
            <person name="Fulton B."/>
            <person name="Courtney L."/>
            <person name="Fronick C."/>
            <person name="Harrison M."/>
            <person name="Strong C."/>
            <person name="Farmer C."/>
            <person name="Delahaunty K."/>
            <person name="Markovic C."/>
            <person name="Hall O."/>
            <person name="Minx P."/>
            <person name="Tomlinson C."/>
            <person name="Mitreva M."/>
            <person name="Hou S."/>
            <person name="Chen J."/>
            <person name="Wollam A."/>
            <person name="Pepin K.H."/>
            <person name="Johnson M."/>
            <person name="Bhonagiri V."/>
            <person name="Zhang X."/>
            <person name="Suruliraj S."/>
            <person name="Warren W."/>
            <person name="Chinwalla A."/>
            <person name="Mardis E.R."/>
            <person name="Wilson R.K."/>
        </authorList>
    </citation>
    <scope>NUCLEOTIDE SEQUENCE [LARGE SCALE GENOMIC DNA]</scope>
    <source>
        <strain evidence="4 5">YIT 12056</strain>
    </source>
</reference>
<evidence type="ECO:0000259" key="3">
    <source>
        <dbReference type="SMART" id="SM00226"/>
    </source>
</evidence>
<comment type="similarity">
    <text evidence="1">Belongs to the low molecular weight phosphotyrosine protein phosphatase family.</text>
</comment>
<dbReference type="InterPro" id="IPR017867">
    <property type="entry name" value="Tyr_phospatase_low_mol_wt"/>
</dbReference>
<evidence type="ECO:0000313" key="5">
    <source>
        <dbReference type="Proteomes" id="UP000010321"/>
    </source>
</evidence>
<evidence type="ECO:0000256" key="1">
    <source>
        <dbReference type="ARBA" id="ARBA00011063"/>
    </source>
</evidence>
<accession>A0ABN0CMM0</accession>
<gene>
    <name evidence="4" type="ORF">HMPREF9445_02112</name>
</gene>
<dbReference type="Pfam" id="PF01451">
    <property type="entry name" value="LMWPc"/>
    <property type="match status" value="1"/>
</dbReference>
<evidence type="ECO:0000313" key="4">
    <source>
        <dbReference type="EMBL" id="EGF51120.1"/>
    </source>
</evidence>
<dbReference type="InterPro" id="IPR023485">
    <property type="entry name" value="Ptyr_pPase"/>
</dbReference>
<organism evidence="4 5">
    <name type="scientific">Bacteroides clarus YIT 12056</name>
    <dbReference type="NCBI Taxonomy" id="762984"/>
    <lineage>
        <taxon>Bacteria</taxon>
        <taxon>Pseudomonadati</taxon>
        <taxon>Bacteroidota</taxon>
        <taxon>Bacteroidia</taxon>
        <taxon>Bacteroidales</taxon>
        <taxon>Bacteroidaceae</taxon>
        <taxon>Bacteroides</taxon>
    </lineage>
</organism>
<dbReference type="EMBL" id="AFBM01000023">
    <property type="protein sequence ID" value="EGF51120.1"/>
    <property type="molecule type" value="Genomic_DNA"/>
</dbReference>